<keyword evidence="7" id="KW-1185">Reference proteome</keyword>
<dbReference type="OrthoDB" id="9790349at2"/>
<gene>
    <name evidence="6" type="ORF">SAMN02745121_01278</name>
</gene>
<dbReference type="SUPFAM" id="SSF82199">
    <property type="entry name" value="SET domain"/>
    <property type="match status" value="1"/>
</dbReference>
<reference evidence="7" key="1">
    <citation type="submission" date="2016-10" db="EMBL/GenBank/DDBJ databases">
        <authorList>
            <person name="Varghese N."/>
            <person name="Submissions S."/>
        </authorList>
    </citation>
    <scope>NUCLEOTIDE SEQUENCE [LARGE SCALE GENOMIC DNA]</scope>
    <source>
        <strain evidence="7">ATCC 25963</strain>
    </source>
</reference>
<feature type="domain" description="Post-SET" evidence="5">
    <location>
        <begin position="145"/>
        <end position="161"/>
    </location>
</feature>
<dbReference type="STRING" id="54.SAMN02745121_01278"/>
<evidence type="ECO:0000256" key="3">
    <source>
        <dbReference type="SAM" id="MobiDB-lite"/>
    </source>
</evidence>
<feature type="region of interest" description="Disordered" evidence="3">
    <location>
        <begin position="1"/>
        <end position="33"/>
    </location>
</feature>
<dbReference type="InterPro" id="IPR046341">
    <property type="entry name" value="SET_dom_sf"/>
</dbReference>
<evidence type="ECO:0000313" key="7">
    <source>
        <dbReference type="Proteomes" id="UP000199400"/>
    </source>
</evidence>
<sequence length="184" mass="19796">MYDEDEATRSSGDDGAEAALRRSLSPRAVSPARSRQLLEVRGSEVHGRGVYARRDIDPGEPVLTFGGMLVAAPTVSDDLYAMQVGPALWLVSPPGSEDLEDFMNHGCEPNLGFVDGSVTLHALRPIRAGEEVLWDYSTSMCEPGWSVACCCGAPSCRGRIASFCDLPPGTQARLRPRALAYLRG</sequence>
<dbReference type="GO" id="GO:0016740">
    <property type="term" value="F:transferase activity"/>
    <property type="evidence" value="ECO:0007669"/>
    <property type="project" value="UniProtKB-KW"/>
</dbReference>
<accession>A0A1I1USL1</accession>
<dbReference type="PROSITE" id="PS50868">
    <property type="entry name" value="POST_SET"/>
    <property type="match status" value="1"/>
</dbReference>
<protein>
    <recommendedName>
        <fullName evidence="8">SET domain-containing protein</fullName>
    </recommendedName>
</protein>
<proteinExistence type="predicted"/>
<evidence type="ECO:0000313" key="6">
    <source>
        <dbReference type="EMBL" id="SFD73791.1"/>
    </source>
</evidence>
<dbReference type="Gene3D" id="2.170.270.10">
    <property type="entry name" value="SET domain"/>
    <property type="match status" value="1"/>
</dbReference>
<name>A0A1I1USL1_9BACT</name>
<evidence type="ECO:0000259" key="4">
    <source>
        <dbReference type="PROSITE" id="PS50280"/>
    </source>
</evidence>
<evidence type="ECO:0000256" key="1">
    <source>
        <dbReference type="ARBA" id="ARBA00022679"/>
    </source>
</evidence>
<keyword evidence="2" id="KW-0949">S-adenosyl-L-methionine</keyword>
<dbReference type="InterPro" id="IPR001214">
    <property type="entry name" value="SET_dom"/>
</dbReference>
<dbReference type="InterPro" id="IPR003616">
    <property type="entry name" value="Post-SET_dom"/>
</dbReference>
<evidence type="ECO:0000256" key="2">
    <source>
        <dbReference type="ARBA" id="ARBA00022691"/>
    </source>
</evidence>
<feature type="domain" description="SET" evidence="4">
    <location>
        <begin position="36"/>
        <end position="137"/>
    </location>
</feature>
<dbReference type="Proteomes" id="UP000199400">
    <property type="component" value="Unassembled WGS sequence"/>
</dbReference>
<dbReference type="Pfam" id="PF00856">
    <property type="entry name" value="SET"/>
    <property type="match status" value="1"/>
</dbReference>
<evidence type="ECO:0008006" key="8">
    <source>
        <dbReference type="Google" id="ProtNLM"/>
    </source>
</evidence>
<keyword evidence="1" id="KW-0808">Transferase</keyword>
<evidence type="ECO:0000259" key="5">
    <source>
        <dbReference type="PROSITE" id="PS50868"/>
    </source>
</evidence>
<dbReference type="AlphaFoldDB" id="A0A1I1USL1"/>
<organism evidence="6 7">
    <name type="scientific">Nannocystis exedens</name>
    <dbReference type="NCBI Taxonomy" id="54"/>
    <lineage>
        <taxon>Bacteria</taxon>
        <taxon>Pseudomonadati</taxon>
        <taxon>Myxococcota</taxon>
        <taxon>Polyangia</taxon>
        <taxon>Nannocystales</taxon>
        <taxon>Nannocystaceae</taxon>
        <taxon>Nannocystis</taxon>
    </lineage>
</organism>
<dbReference type="SMART" id="SM00317">
    <property type="entry name" value="SET"/>
    <property type="match status" value="1"/>
</dbReference>
<dbReference type="RefSeq" id="WP_096330047.1">
    <property type="nucleotide sequence ID" value="NZ_FOMX01000004.1"/>
</dbReference>
<dbReference type="EMBL" id="FOMX01000004">
    <property type="protein sequence ID" value="SFD73791.1"/>
    <property type="molecule type" value="Genomic_DNA"/>
</dbReference>
<dbReference type="PROSITE" id="PS50280">
    <property type="entry name" value="SET"/>
    <property type="match status" value="1"/>
</dbReference>